<organism evidence="2 3">
    <name type="scientific">Pyruvatibacter mobilis</name>
    <dbReference type="NCBI Taxonomy" id="1712261"/>
    <lineage>
        <taxon>Bacteria</taxon>
        <taxon>Pseudomonadati</taxon>
        <taxon>Pseudomonadota</taxon>
        <taxon>Alphaproteobacteria</taxon>
        <taxon>Hyphomicrobiales</taxon>
        <taxon>Parvibaculaceae</taxon>
        <taxon>Pyruvatibacter</taxon>
    </lineage>
</organism>
<feature type="domain" description="Ribbon-helix-helix protein CopG" evidence="1">
    <location>
        <begin position="4"/>
        <end position="41"/>
    </location>
</feature>
<reference evidence="2 3" key="1">
    <citation type="journal article" date="2016" name="Int. J. Syst. Evol. Microbiol.">
        <title>Pyruvatibacter mobilis gen. nov., sp. nov., a marine bacterium from the culture broth of Picochlorum sp. 122.</title>
        <authorList>
            <person name="Wang G."/>
            <person name="Tang M."/>
            <person name="Wu H."/>
            <person name="Dai S."/>
            <person name="Li T."/>
            <person name="Chen C."/>
            <person name="He H."/>
            <person name="Fan J."/>
            <person name="Xiang W."/>
            <person name="Li X."/>
        </authorList>
    </citation>
    <scope>NUCLEOTIDE SEQUENCE [LARGE SCALE GENOMIC DNA]</scope>
    <source>
        <strain evidence="2 3">GYP-11</strain>
    </source>
</reference>
<protein>
    <submittedName>
        <fullName evidence="2">Ribbon-helix-helix protein, CopG family</fullName>
    </submittedName>
</protein>
<name>A0A845QIB9_9HYPH</name>
<dbReference type="Gene3D" id="1.10.1220.10">
    <property type="entry name" value="Met repressor-like"/>
    <property type="match status" value="1"/>
</dbReference>
<comment type="caution">
    <text evidence="2">The sequence shown here is derived from an EMBL/GenBank/DDBJ whole genome shotgun (WGS) entry which is preliminary data.</text>
</comment>
<keyword evidence="3" id="KW-1185">Reference proteome</keyword>
<dbReference type="Proteomes" id="UP000470384">
    <property type="component" value="Unassembled WGS sequence"/>
</dbReference>
<dbReference type="RefSeq" id="WP_045694959.1">
    <property type="nucleotide sequence ID" value="NZ_BMHN01000001.1"/>
</dbReference>
<evidence type="ECO:0000313" key="2">
    <source>
        <dbReference type="EMBL" id="NBG97061.1"/>
    </source>
</evidence>
<dbReference type="InterPro" id="IPR010985">
    <property type="entry name" value="Ribbon_hlx_hlx"/>
</dbReference>
<evidence type="ECO:0000259" key="1">
    <source>
        <dbReference type="Pfam" id="PF01402"/>
    </source>
</evidence>
<accession>A0A845QIB9</accession>
<dbReference type="GO" id="GO:0006355">
    <property type="term" value="P:regulation of DNA-templated transcription"/>
    <property type="evidence" value="ECO:0007669"/>
    <property type="project" value="InterPro"/>
</dbReference>
<sequence>MKPRVNIRLSHELHRKLDEMVLAPGATKSAIMEDALRAYLDPQRTAARDDILLQRLDRIEARQNAMERDLALCLETLGQFVLYWLTRTDPIPEAERDAAQLLGQRRFEFFIDQVARRVASDEPLSKRALSASAADDLND</sequence>
<gene>
    <name evidence="2" type="ORF">GTQ45_15085</name>
</gene>
<dbReference type="InterPro" id="IPR013321">
    <property type="entry name" value="Arc_rbn_hlx_hlx"/>
</dbReference>
<dbReference type="GeneID" id="300655712"/>
<dbReference type="Pfam" id="PF01402">
    <property type="entry name" value="RHH_1"/>
    <property type="match status" value="1"/>
</dbReference>
<evidence type="ECO:0000313" key="3">
    <source>
        <dbReference type="Proteomes" id="UP000470384"/>
    </source>
</evidence>
<proteinExistence type="predicted"/>
<dbReference type="AlphaFoldDB" id="A0A845QIB9"/>
<dbReference type="SUPFAM" id="SSF47598">
    <property type="entry name" value="Ribbon-helix-helix"/>
    <property type="match status" value="1"/>
</dbReference>
<dbReference type="EMBL" id="WXYQ01000014">
    <property type="protein sequence ID" value="NBG97061.1"/>
    <property type="molecule type" value="Genomic_DNA"/>
</dbReference>
<dbReference type="OrthoDB" id="9803941at2"/>
<dbReference type="InterPro" id="IPR002145">
    <property type="entry name" value="CopG"/>
</dbReference>